<dbReference type="PIRSF" id="PIRSF000654">
    <property type="entry name" value="Integrin-linked_kinase"/>
    <property type="match status" value="1"/>
</dbReference>
<dbReference type="GO" id="GO:0007229">
    <property type="term" value="P:integrin-mediated signaling pathway"/>
    <property type="evidence" value="ECO:0007669"/>
    <property type="project" value="TreeGrafter"/>
</dbReference>
<dbReference type="FunFam" id="3.30.200.20:FF:000245">
    <property type="entry name" value="Integrin-linked protein kinase"/>
    <property type="match status" value="1"/>
</dbReference>
<feature type="repeat" description="ANK" evidence="2">
    <location>
        <begin position="99"/>
        <end position="131"/>
    </location>
</feature>
<evidence type="ECO:0000256" key="1">
    <source>
        <dbReference type="ARBA" id="ARBA00005843"/>
    </source>
</evidence>
<comment type="caution">
    <text evidence="4">The sequence shown here is derived from an EMBL/GenBank/DDBJ whole genome shotgun (WGS) entry which is preliminary data.</text>
</comment>
<dbReference type="SUPFAM" id="SSF56112">
    <property type="entry name" value="Protein kinase-like (PK-like)"/>
    <property type="match status" value="1"/>
</dbReference>
<dbReference type="PROSITE" id="PS50088">
    <property type="entry name" value="ANK_REPEAT"/>
    <property type="match status" value="3"/>
</dbReference>
<feature type="repeat" description="ANK" evidence="2">
    <location>
        <begin position="33"/>
        <end position="65"/>
    </location>
</feature>
<dbReference type="GO" id="GO:0007160">
    <property type="term" value="P:cell-matrix adhesion"/>
    <property type="evidence" value="ECO:0007669"/>
    <property type="project" value="TreeGrafter"/>
</dbReference>
<protein>
    <recommendedName>
        <fullName evidence="3">Protein kinase domain-containing protein</fullName>
    </recommendedName>
</protein>
<sequence>MEDIFHLIREGNSLSFRSWVECIDNDFNLVDDHGFSLLHWACWDGHLNIVEILVNKGAKINSLNKCEDTPLHNACQNNHLNVALYLLKNKANINAVNFHGNSPLHYACHYDYQELALNLIQNGALLNKCNKYNQTPIDLCRDEFKEVLIKITQNLNIDLNRIPFRQDSSSRISRQKSKEAYFPTQQNINIDELPVEKMIATNHGGTIWKGYWQENEVSIKVLKIKESSQRIASLFNQESKRLRIFNAANILPVLGTCVSLPDLIIVSPYMNLGSLYSILHVENDLDFELDFNCLVNFANGIARGMDFLHNLEPMLLNFNLNSKHVMIDDDLTPKLNMSDCKFSFSEKVKIFNPAWMAPETLRKKTDDINKKSADMWSFGVILWELFTKKVPFGEFSPMQCGILISRDGLRLELPVNMSVHIQKLIKICMNEESAKRPKFEMILPILEKLKK</sequence>
<dbReference type="GO" id="GO:0034446">
    <property type="term" value="P:substrate adhesion-dependent cell spreading"/>
    <property type="evidence" value="ECO:0007669"/>
    <property type="project" value="TreeGrafter"/>
</dbReference>
<dbReference type="PANTHER" id="PTHR44329:SF57">
    <property type="entry name" value="INTEGRIN-LINKED PROTEIN KINASE"/>
    <property type="match status" value="1"/>
</dbReference>
<dbReference type="InterPro" id="IPR000719">
    <property type="entry name" value="Prot_kinase_dom"/>
</dbReference>
<dbReference type="Gene3D" id="3.30.200.20">
    <property type="entry name" value="Phosphorylase Kinase, domain 1"/>
    <property type="match status" value="1"/>
</dbReference>
<dbReference type="GO" id="GO:0001725">
    <property type="term" value="C:stress fiber"/>
    <property type="evidence" value="ECO:0007669"/>
    <property type="project" value="TreeGrafter"/>
</dbReference>
<dbReference type="FunFam" id="1.25.40.20:FF:000050">
    <property type="entry name" value="integrin-linked protein kinase"/>
    <property type="match status" value="1"/>
</dbReference>
<dbReference type="EMBL" id="CAJNOC010003725">
    <property type="protein sequence ID" value="CAF0995177.1"/>
    <property type="molecule type" value="Genomic_DNA"/>
</dbReference>
<dbReference type="InterPro" id="IPR036770">
    <property type="entry name" value="Ankyrin_rpt-contain_sf"/>
</dbReference>
<dbReference type="InterPro" id="IPR011009">
    <property type="entry name" value="Kinase-like_dom_sf"/>
</dbReference>
<dbReference type="Pfam" id="PF07714">
    <property type="entry name" value="PK_Tyr_Ser-Thr"/>
    <property type="match status" value="1"/>
</dbReference>
<dbReference type="GO" id="GO:0005524">
    <property type="term" value="F:ATP binding"/>
    <property type="evidence" value="ECO:0007669"/>
    <property type="project" value="InterPro"/>
</dbReference>
<dbReference type="InterPro" id="IPR001245">
    <property type="entry name" value="Ser-Thr/Tyr_kinase_cat_dom"/>
</dbReference>
<dbReference type="InterPro" id="IPR002110">
    <property type="entry name" value="Ankyrin_rpt"/>
</dbReference>
<evidence type="ECO:0000313" key="4">
    <source>
        <dbReference type="EMBL" id="CAF0995177.1"/>
    </source>
</evidence>
<dbReference type="GO" id="GO:0005925">
    <property type="term" value="C:focal adhesion"/>
    <property type="evidence" value="ECO:0007669"/>
    <property type="project" value="TreeGrafter"/>
</dbReference>
<feature type="repeat" description="ANK" evidence="2">
    <location>
        <begin position="66"/>
        <end position="98"/>
    </location>
</feature>
<evidence type="ECO:0000259" key="3">
    <source>
        <dbReference type="PROSITE" id="PS50011"/>
    </source>
</evidence>
<name>A0A814GE91_9BILA</name>
<proteinExistence type="inferred from homology"/>
<dbReference type="SMART" id="SM00248">
    <property type="entry name" value="ANK"/>
    <property type="match status" value="3"/>
</dbReference>
<reference evidence="4" key="1">
    <citation type="submission" date="2021-02" db="EMBL/GenBank/DDBJ databases">
        <authorList>
            <person name="Nowell W R."/>
        </authorList>
    </citation>
    <scope>NUCLEOTIDE SEQUENCE</scope>
    <source>
        <strain evidence="4">Ploen Becks lab</strain>
    </source>
</reference>
<dbReference type="Proteomes" id="UP000663879">
    <property type="component" value="Unassembled WGS sequence"/>
</dbReference>
<comment type="similarity">
    <text evidence="1">Belongs to the protein kinase superfamily. TKL Ser/Thr protein kinase family.</text>
</comment>
<dbReference type="PROSITE" id="PS50297">
    <property type="entry name" value="ANK_REP_REGION"/>
    <property type="match status" value="3"/>
</dbReference>
<dbReference type="AlphaFoldDB" id="A0A814GE91"/>
<accession>A0A814GE91</accession>
<evidence type="ECO:0000256" key="2">
    <source>
        <dbReference type="PROSITE-ProRule" id="PRU00023"/>
    </source>
</evidence>
<dbReference type="SUPFAM" id="SSF48403">
    <property type="entry name" value="Ankyrin repeat"/>
    <property type="match status" value="1"/>
</dbReference>
<dbReference type="GO" id="GO:0004674">
    <property type="term" value="F:protein serine/threonine kinase activity"/>
    <property type="evidence" value="ECO:0007669"/>
    <property type="project" value="TreeGrafter"/>
</dbReference>
<feature type="domain" description="Protein kinase" evidence="3">
    <location>
        <begin position="193"/>
        <end position="449"/>
    </location>
</feature>
<dbReference type="PROSITE" id="PS50011">
    <property type="entry name" value="PROTEIN_KINASE_DOM"/>
    <property type="match status" value="1"/>
</dbReference>
<keyword evidence="2" id="KW-0040">ANK repeat</keyword>
<dbReference type="Gene3D" id="1.10.510.10">
    <property type="entry name" value="Transferase(Phosphotransferase) domain 1"/>
    <property type="match status" value="1"/>
</dbReference>
<dbReference type="Gene3D" id="1.25.40.20">
    <property type="entry name" value="Ankyrin repeat-containing domain"/>
    <property type="match status" value="1"/>
</dbReference>
<dbReference type="PANTHER" id="PTHR44329">
    <property type="entry name" value="SERINE/THREONINE-PROTEIN KINASE TNNI3K-RELATED"/>
    <property type="match status" value="1"/>
</dbReference>
<dbReference type="OrthoDB" id="6718656at2759"/>
<keyword evidence="5" id="KW-1185">Reference proteome</keyword>
<dbReference type="Pfam" id="PF12796">
    <property type="entry name" value="Ank_2"/>
    <property type="match status" value="1"/>
</dbReference>
<evidence type="ECO:0000313" key="5">
    <source>
        <dbReference type="Proteomes" id="UP000663879"/>
    </source>
</evidence>
<gene>
    <name evidence="4" type="ORF">OXX778_LOCUS16118</name>
</gene>
<organism evidence="4 5">
    <name type="scientific">Brachionus calyciflorus</name>
    <dbReference type="NCBI Taxonomy" id="104777"/>
    <lineage>
        <taxon>Eukaryota</taxon>
        <taxon>Metazoa</taxon>
        <taxon>Spiralia</taxon>
        <taxon>Gnathifera</taxon>
        <taxon>Rotifera</taxon>
        <taxon>Eurotatoria</taxon>
        <taxon>Monogononta</taxon>
        <taxon>Pseudotrocha</taxon>
        <taxon>Ploima</taxon>
        <taxon>Brachionidae</taxon>
        <taxon>Brachionus</taxon>
    </lineage>
</organism>
<dbReference type="InterPro" id="IPR051681">
    <property type="entry name" value="Ser/Thr_Kinases-Pseudokinases"/>
</dbReference>